<reference evidence="2" key="1">
    <citation type="journal article" date="2011" name="Environ. Microbiol.">
        <title>Genomic insights into the metabolic potential of the polycyclic aromatic hydrocarbon degrading sulfate-reducing Deltaproteobacterium N47.</title>
        <authorList>
            <person name="Bergmann F."/>
            <person name="Selesi D."/>
            <person name="Weinmaier T."/>
            <person name="Tischler P."/>
            <person name="Rattei T."/>
            <person name="Meckenstock R.U."/>
        </authorList>
    </citation>
    <scope>NUCLEOTIDE SEQUENCE</scope>
</reference>
<keyword evidence="1" id="KW-1133">Transmembrane helix</keyword>
<gene>
    <name evidence="2" type="ORF">N47_D30280</name>
</gene>
<organism evidence="2">
    <name type="scientific">uncultured Desulfobacterium sp</name>
    <dbReference type="NCBI Taxonomy" id="201089"/>
    <lineage>
        <taxon>Bacteria</taxon>
        <taxon>Pseudomonadati</taxon>
        <taxon>Thermodesulfobacteriota</taxon>
        <taxon>Desulfobacteria</taxon>
        <taxon>Desulfobacterales</taxon>
        <taxon>Desulfobacteriaceae</taxon>
        <taxon>Desulfobacterium</taxon>
        <taxon>environmental samples</taxon>
    </lineage>
</organism>
<accession>E1YHV0</accession>
<keyword evidence="1" id="KW-0472">Membrane</keyword>
<evidence type="ECO:0000313" key="2">
    <source>
        <dbReference type="EMBL" id="CBX30219.1"/>
    </source>
</evidence>
<protein>
    <submittedName>
        <fullName evidence="2">Uncharacterized protein</fullName>
    </submittedName>
</protein>
<evidence type="ECO:0000256" key="1">
    <source>
        <dbReference type="SAM" id="Phobius"/>
    </source>
</evidence>
<feature type="transmembrane region" description="Helical" evidence="1">
    <location>
        <begin position="15"/>
        <end position="36"/>
    </location>
</feature>
<name>E1YHV0_9BACT</name>
<feature type="transmembrane region" description="Helical" evidence="1">
    <location>
        <begin position="57"/>
        <end position="76"/>
    </location>
</feature>
<dbReference type="AlphaFoldDB" id="E1YHV0"/>
<keyword evidence="1" id="KW-0812">Transmembrane</keyword>
<dbReference type="EMBL" id="FR695874">
    <property type="protein sequence ID" value="CBX30219.1"/>
    <property type="molecule type" value="Genomic_DNA"/>
</dbReference>
<proteinExistence type="predicted"/>
<sequence length="104" mass="11853">MNTNNNHIKHLSFPVYFWSFVVLLLAGISDSAYLSVHHYLIYSGNNRGVKPEHASRLVFLFCNYAVSVVSVFHLWAVTKEPVLFLILSLRLLMPVTASECSSYF</sequence>